<dbReference type="GO" id="GO:0007015">
    <property type="term" value="P:actin filament organization"/>
    <property type="evidence" value="ECO:0007669"/>
    <property type="project" value="InterPro"/>
</dbReference>
<feature type="compositionally biased region" description="Basic and acidic residues" evidence="1">
    <location>
        <begin position="748"/>
        <end position="761"/>
    </location>
</feature>
<feature type="compositionally biased region" description="Basic residues" evidence="1">
    <location>
        <begin position="432"/>
        <end position="443"/>
    </location>
</feature>
<dbReference type="AlphaFoldDB" id="A0AAD7AAJ4"/>
<proteinExistence type="predicted"/>
<feature type="compositionally biased region" description="Basic and acidic residues" evidence="1">
    <location>
        <begin position="36"/>
        <end position="45"/>
    </location>
</feature>
<dbReference type="GO" id="GO:0007034">
    <property type="term" value="P:vacuolar transport"/>
    <property type="evidence" value="ECO:0007669"/>
    <property type="project" value="UniProtKB-ARBA"/>
</dbReference>
<dbReference type="SMART" id="SM00288">
    <property type="entry name" value="VHS"/>
    <property type="match status" value="1"/>
</dbReference>
<feature type="region of interest" description="Disordered" evidence="1">
    <location>
        <begin position="342"/>
        <end position="451"/>
    </location>
</feature>
<reference evidence="3" key="1">
    <citation type="submission" date="2023-03" db="EMBL/GenBank/DDBJ databases">
        <title>Massive genome expansion in bonnet fungi (Mycena s.s.) driven by repeated elements and novel gene families across ecological guilds.</title>
        <authorList>
            <consortium name="Lawrence Berkeley National Laboratory"/>
            <person name="Harder C.B."/>
            <person name="Miyauchi S."/>
            <person name="Viragh M."/>
            <person name="Kuo A."/>
            <person name="Thoen E."/>
            <person name="Andreopoulos B."/>
            <person name="Lu D."/>
            <person name="Skrede I."/>
            <person name="Drula E."/>
            <person name="Henrissat B."/>
            <person name="Morin E."/>
            <person name="Kohler A."/>
            <person name="Barry K."/>
            <person name="LaButti K."/>
            <person name="Morin E."/>
            <person name="Salamov A."/>
            <person name="Lipzen A."/>
            <person name="Mereny Z."/>
            <person name="Hegedus B."/>
            <person name="Baldrian P."/>
            <person name="Stursova M."/>
            <person name="Weitz H."/>
            <person name="Taylor A."/>
            <person name="Grigoriev I.V."/>
            <person name="Nagy L.G."/>
            <person name="Martin F."/>
            <person name="Kauserud H."/>
        </authorList>
    </citation>
    <scope>NUCLEOTIDE SEQUENCE</scope>
    <source>
        <strain evidence="3">CBHHK002</strain>
    </source>
</reference>
<feature type="region of interest" description="Disordered" evidence="1">
    <location>
        <begin position="534"/>
        <end position="553"/>
    </location>
</feature>
<feature type="compositionally biased region" description="Polar residues" evidence="1">
    <location>
        <begin position="534"/>
        <end position="543"/>
    </location>
</feature>
<dbReference type="Proteomes" id="UP001218218">
    <property type="component" value="Unassembled WGS sequence"/>
</dbReference>
<feature type="compositionally biased region" description="Low complexity" evidence="1">
    <location>
        <begin position="737"/>
        <end position="747"/>
    </location>
</feature>
<evidence type="ECO:0000313" key="3">
    <source>
        <dbReference type="EMBL" id="KAJ7353523.1"/>
    </source>
</evidence>
<dbReference type="GO" id="GO:0051666">
    <property type="term" value="P:actin cortical patch localization"/>
    <property type="evidence" value="ECO:0007669"/>
    <property type="project" value="TreeGrafter"/>
</dbReference>
<feature type="compositionally biased region" description="Low complexity" evidence="1">
    <location>
        <begin position="18"/>
        <end position="31"/>
    </location>
</feature>
<gene>
    <name evidence="3" type="ORF">DFH08DRAFT_987994</name>
</gene>
<dbReference type="CDD" id="cd16980">
    <property type="entry name" value="VHS_Lsb5"/>
    <property type="match status" value="1"/>
</dbReference>
<dbReference type="Pfam" id="PF00790">
    <property type="entry name" value="VHS"/>
    <property type="match status" value="1"/>
</dbReference>
<feature type="compositionally biased region" description="Basic and acidic residues" evidence="1">
    <location>
        <begin position="108"/>
        <end position="180"/>
    </location>
</feature>
<dbReference type="PANTHER" id="PTHR47789:SF2">
    <property type="entry name" value="VHS DOMAIN-CONTAINING PROTEIN"/>
    <property type="match status" value="1"/>
</dbReference>
<evidence type="ECO:0000256" key="1">
    <source>
        <dbReference type="SAM" id="MobiDB-lite"/>
    </source>
</evidence>
<feature type="region of interest" description="Disordered" evidence="1">
    <location>
        <begin position="624"/>
        <end position="647"/>
    </location>
</feature>
<feature type="compositionally biased region" description="Basic and acidic residues" evidence="1">
    <location>
        <begin position="398"/>
        <end position="428"/>
    </location>
</feature>
<feature type="compositionally biased region" description="Pro residues" evidence="1">
    <location>
        <begin position="681"/>
        <end position="698"/>
    </location>
</feature>
<evidence type="ECO:0000259" key="2">
    <source>
        <dbReference type="PROSITE" id="PS50179"/>
    </source>
</evidence>
<dbReference type="PROSITE" id="PS50179">
    <property type="entry name" value="VHS"/>
    <property type="match status" value="1"/>
</dbReference>
<dbReference type="GO" id="GO:0006897">
    <property type="term" value="P:endocytosis"/>
    <property type="evidence" value="ECO:0007669"/>
    <property type="project" value="InterPro"/>
</dbReference>
<comment type="caution">
    <text evidence="3">The sequence shown here is derived from an EMBL/GenBank/DDBJ whole genome shotgun (WGS) entry which is preliminary data.</text>
</comment>
<dbReference type="InterPro" id="IPR008942">
    <property type="entry name" value="ENTH_VHS"/>
</dbReference>
<dbReference type="GO" id="GO:0030479">
    <property type="term" value="C:actin cortical patch"/>
    <property type="evidence" value="ECO:0007669"/>
    <property type="project" value="TreeGrafter"/>
</dbReference>
<feature type="compositionally biased region" description="Low complexity" evidence="1">
    <location>
        <begin position="633"/>
        <end position="647"/>
    </location>
</feature>
<dbReference type="GO" id="GO:0035091">
    <property type="term" value="F:phosphatidylinositol binding"/>
    <property type="evidence" value="ECO:0007669"/>
    <property type="project" value="InterPro"/>
</dbReference>
<feature type="region of interest" description="Disordered" evidence="1">
    <location>
        <begin position="679"/>
        <end position="721"/>
    </location>
</feature>
<name>A0AAD7AAJ4_9AGAR</name>
<dbReference type="InterPro" id="IPR045007">
    <property type="entry name" value="LSB5"/>
</dbReference>
<feature type="compositionally biased region" description="Low complexity" evidence="1">
    <location>
        <begin position="345"/>
        <end position="362"/>
    </location>
</feature>
<sequence>MKKLFGREKPKDQPLQPPVQQTPQTTPIHQQFATRTADEHWEVVEQHTPPLPPGASPPVPSPTARAPSPYSVTSAKQQQQPPPQTLRKKTPPAIGILHSLEPVQQQREIGHVRNKSEERQPQSQQKEKEKKGGFWGRSGDKDKDKDRDRERERAEMEAREREAREREHHERGRERRDEENELTRKIGFLTATASEDWTLVLDVCDHASATEANAKEAVRALRREFKYGEPAAQLAAARLWAIMLRNSSDTFISQSTSRKFLDTLEDLLTSSRTSPVVRERVMDVLAAAAYASGSKKDAGFRGLWRRVKPRDKPEEGMPFDTEDAMFNPPLIMSGRPSVSLYEYDPAGANTNGNNTPTNNGAPQIVTYDAPPPMVTYHDATPIVPDTPPVARPPARTHKTSDNDATTKHRDRDNAPSSKHRDRDRDRDNVPSSRHRDKREKHRPGVIPPEEDMRRLFTECKIGVGNANLLSEALAMATPEMLGDAVVVEFHKKCTDSQELIFTQIPWASAGAERSRAAKDQEERERARTRKISTNTLSSMNPNGTGPGYGNANGSLTDLVTPVSTREEELLADLLAANEQLLEALKLYDDLKRVALEREVEDRSRGEVRLDPRLRQYIDEDGTLYADTVGMGGSSSRSRSPSPAPGAARVAVPISAAPVPMQHPLPSHPGQLEHAVAAYQPTSPPHPQQQMLAPPPAAPHGPRLPGAVGVSRTPSPSPALGVGELANGVSAMRVGGAAAGARGESTRGSIDEMREASSYREYDSDEDEDGDPDGRRYQPSAKALGKRRVEADPYDLGRERFVFLSFSFSSLTSLSPFPLPSLSGLIINSRSSSVEPLDDDLSLGQKDNFDDRPGSDEEDTPEQIWAHHLHPATHFVYDAAAERTQQRIRQGHVSALIVNGVH</sequence>
<dbReference type="EMBL" id="JARIHO010000011">
    <property type="protein sequence ID" value="KAJ7353523.1"/>
    <property type="molecule type" value="Genomic_DNA"/>
</dbReference>
<dbReference type="GO" id="GO:0043130">
    <property type="term" value="F:ubiquitin binding"/>
    <property type="evidence" value="ECO:0007669"/>
    <property type="project" value="InterPro"/>
</dbReference>
<dbReference type="InterPro" id="IPR002014">
    <property type="entry name" value="VHS_dom"/>
</dbReference>
<dbReference type="SUPFAM" id="SSF48464">
    <property type="entry name" value="ENTH/VHS domain"/>
    <property type="match status" value="1"/>
</dbReference>
<feature type="compositionally biased region" description="Pro residues" evidence="1">
    <location>
        <begin position="49"/>
        <end position="61"/>
    </location>
</feature>
<keyword evidence="4" id="KW-1185">Reference proteome</keyword>
<dbReference type="PANTHER" id="PTHR47789">
    <property type="entry name" value="LAS SEVENTEEN-BINDING PROTEIN 5"/>
    <property type="match status" value="1"/>
</dbReference>
<organism evidence="3 4">
    <name type="scientific">Mycena albidolilacea</name>
    <dbReference type="NCBI Taxonomy" id="1033008"/>
    <lineage>
        <taxon>Eukaryota</taxon>
        <taxon>Fungi</taxon>
        <taxon>Dikarya</taxon>
        <taxon>Basidiomycota</taxon>
        <taxon>Agaricomycotina</taxon>
        <taxon>Agaricomycetes</taxon>
        <taxon>Agaricomycetidae</taxon>
        <taxon>Agaricales</taxon>
        <taxon>Marasmiineae</taxon>
        <taxon>Mycenaceae</taxon>
        <taxon>Mycena</taxon>
    </lineage>
</organism>
<dbReference type="Gene3D" id="1.25.40.90">
    <property type="match status" value="1"/>
</dbReference>
<feature type="compositionally biased region" description="Basic and acidic residues" evidence="1">
    <location>
        <begin position="1"/>
        <end position="12"/>
    </location>
</feature>
<feature type="region of interest" description="Disordered" evidence="1">
    <location>
        <begin position="1"/>
        <end position="180"/>
    </location>
</feature>
<feature type="domain" description="VHS" evidence="2">
    <location>
        <begin position="194"/>
        <end position="285"/>
    </location>
</feature>
<feature type="region of interest" description="Disordered" evidence="1">
    <location>
        <begin position="833"/>
        <end position="860"/>
    </location>
</feature>
<feature type="compositionally biased region" description="Polar residues" evidence="1">
    <location>
        <begin position="70"/>
        <end position="79"/>
    </location>
</feature>
<protein>
    <recommendedName>
        <fullName evidence="2">VHS domain-containing protein</fullName>
    </recommendedName>
</protein>
<evidence type="ECO:0000313" key="4">
    <source>
        <dbReference type="Proteomes" id="UP001218218"/>
    </source>
</evidence>
<feature type="region of interest" description="Disordered" evidence="1">
    <location>
        <begin position="737"/>
        <end position="786"/>
    </location>
</feature>
<accession>A0AAD7AAJ4</accession>